<keyword evidence="2" id="KW-0349">Heme</keyword>
<organism evidence="10 11">
    <name type="scientific">Kocuria rosea</name>
    <name type="common">Deinococcus erythromyxa</name>
    <name type="synonym">Micrococcus rubens</name>
    <dbReference type="NCBI Taxonomy" id="1275"/>
    <lineage>
        <taxon>Bacteria</taxon>
        <taxon>Bacillati</taxon>
        <taxon>Actinomycetota</taxon>
        <taxon>Actinomycetes</taxon>
        <taxon>Micrococcales</taxon>
        <taxon>Micrococcaceae</taxon>
        <taxon>Kocuria</taxon>
    </lineage>
</organism>
<name>A0A4V3B3D8_KOCRO</name>
<proteinExistence type="predicted"/>
<dbReference type="InterPro" id="IPR034804">
    <property type="entry name" value="SQR/QFR_C/D"/>
</dbReference>
<evidence type="ECO:0000256" key="9">
    <source>
        <dbReference type="SAM" id="Phobius"/>
    </source>
</evidence>
<dbReference type="AlphaFoldDB" id="A0A4V3B3D8"/>
<accession>A0A4V3B3D8</accession>
<protein>
    <submittedName>
        <fullName evidence="10">Succinate dehydrogenase cytochrome b subunit</fullName>
    </submittedName>
</protein>
<sequence length="250" mass="26652">MAQSTARPRPGAPHGHDPDAVRPHRPSNVTAKLIMAVTGGVFAAYVLVHMIGNLKIYQGAEHFNDYAHWLRTAFEPVLPSEGLLWIVRGVLLLCLVAHVYCSTVLVVRARRARGAHRRRGLGREAFTARTMPATGVILLLFVVFHVLDLTLGAQPVAPGDFRAATATSSDAYANLVASFARPPVALFYVLAMLALAAHLVHGIVSMVVDLGIAGGPRFWRVLRLVALVTGLGVALGNITIPVAVLTGGLT</sequence>
<feature type="region of interest" description="Disordered" evidence="8">
    <location>
        <begin position="1"/>
        <end position="23"/>
    </location>
</feature>
<evidence type="ECO:0000256" key="1">
    <source>
        <dbReference type="ARBA" id="ARBA00004370"/>
    </source>
</evidence>
<reference evidence="10 11" key="1">
    <citation type="submission" date="2019-03" db="EMBL/GenBank/DDBJ databases">
        <title>Genome Sequencing and Assembly of Various Microbes Isolated from Partially Reclaimed Soil and Acid Mine Drainage (AMD) Site.</title>
        <authorList>
            <person name="Steinbock B."/>
            <person name="Bechtold R."/>
            <person name="Sevigny J.L."/>
            <person name="Thomas D."/>
            <person name="Cuthill L.R."/>
            <person name="Aveiro Johannsen E.J."/>
            <person name="Thomas K."/>
            <person name="Ghosh A."/>
        </authorList>
    </citation>
    <scope>NUCLEOTIDE SEQUENCE [LARGE SCALE GENOMIC DNA]</scope>
    <source>
        <strain evidence="10 11">S-A3</strain>
    </source>
</reference>
<dbReference type="Pfam" id="PF01127">
    <property type="entry name" value="Sdh_cyt"/>
    <property type="match status" value="1"/>
</dbReference>
<dbReference type="Gene3D" id="1.20.1300.10">
    <property type="entry name" value="Fumarate reductase/succinate dehydrogenase, transmembrane subunit"/>
    <property type="match status" value="1"/>
</dbReference>
<feature type="transmembrane region" description="Helical" evidence="9">
    <location>
        <begin position="85"/>
        <end position="107"/>
    </location>
</feature>
<dbReference type="CDD" id="cd03498">
    <property type="entry name" value="SQR_TypeB_2_TM"/>
    <property type="match status" value="1"/>
</dbReference>
<gene>
    <name evidence="10" type="ORF">E2R59_04635</name>
</gene>
<evidence type="ECO:0000256" key="7">
    <source>
        <dbReference type="ARBA" id="ARBA00023136"/>
    </source>
</evidence>
<dbReference type="NCBIfam" id="TIGR02046">
    <property type="entry name" value="sdhC_b558_fam"/>
    <property type="match status" value="1"/>
</dbReference>
<dbReference type="GO" id="GO:0046872">
    <property type="term" value="F:metal ion binding"/>
    <property type="evidence" value="ECO:0007669"/>
    <property type="project" value="UniProtKB-KW"/>
</dbReference>
<feature type="transmembrane region" description="Helical" evidence="9">
    <location>
        <begin position="128"/>
        <end position="147"/>
    </location>
</feature>
<evidence type="ECO:0000256" key="5">
    <source>
        <dbReference type="ARBA" id="ARBA00022989"/>
    </source>
</evidence>
<keyword evidence="3 9" id="KW-0812">Transmembrane</keyword>
<keyword evidence="7 9" id="KW-0472">Membrane</keyword>
<comment type="caution">
    <text evidence="10">The sequence shown here is derived from an EMBL/GenBank/DDBJ whole genome shotgun (WGS) entry which is preliminary data.</text>
</comment>
<dbReference type="SUPFAM" id="SSF81343">
    <property type="entry name" value="Fumarate reductase respiratory complex transmembrane subunits"/>
    <property type="match status" value="1"/>
</dbReference>
<keyword evidence="4" id="KW-0479">Metal-binding</keyword>
<dbReference type="GO" id="GO:0016020">
    <property type="term" value="C:membrane"/>
    <property type="evidence" value="ECO:0007669"/>
    <property type="project" value="UniProtKB-SubCell"/>
</dbReference>
<dbReference type="RefSeq" id="WP_133409487.1">
    <property type="nucleotide sequence ID" value="NZ_SMZT01000002.1"/>
</dbReference>
<dbReference type="InterPro" id="IPR011138">
    <property type="entry name" value="Cytochrome_b-558"/>
</dbReference>
<evidence type="ECO:0000313" key="11">
    <source>
        <dbReference type="Proteomes" id="UP000295163"/>
    </source>
</evidence>
<feature type="transmembrane region" description="Helical" evidence="9">
    <location>
        <begin position="224"/>
        <end position="245"/>
    </location>
</feature>
<dbReference type="Proteomes" id="UP000295163">
    <property type="component" value="Unassembled WGS sequence"/>
</dbReference>
<evidence type="ECO:0000313" key="10">
    <source>
        <dbReference type="EMBL" id="TDL44380.1"/>
    </source>
</evidence>
<dbReference type="EMBL" id="SMZT01000002">
    <property type="protein sequence ID" value="TDL44380.1"/>
    <property type="molecule type" value="Genomic_DNA"/>
</dbReference>
<evidence type="ECO:0000256" key="8">
    <source>
        <dbReference type="SAM" id="MobiDB-lite"/>
    </source>
</evidence>
<dbReference type="InterPro" id="IPR000701">
    <property type="entry name" value="SuccDH_FuR_B_TM-su"/>
</dbReference>
<keyword evidence="6" id="KW-0408">Iron</keyword>
<feature type="transmembrane region" description="Helical" evidence="9">
    <location>
        <begin position="185"/>
        <end position="212"/>
    </location>
</feature>
<evidence type="ECO:0000256" key="4">
    <source>
        <dbReference type="ARBA" id="ARBA00022723"/>
    </source>
</evidence>
<feature type="transmembrane region" description="Helical" evidence="9">
    <location>
        <begin position="33"/>
        <end position="52"/>
    </location>
</feature>
<comment type="subcellular location">
    <subcellularLocation>
        <location evidence="1">Membrane</location>
    </subcellularLocation>
</comment>
<keyword evidence="5 9" id="KW-1133">Transmembrane helix</keyword>
<evidence type="ECO:0000256" key="3">
    <source>
        <dbReference type="ARBA" id="ARBA00022692"/>
    </source>
</evidence>
<dbReference type="GeneID" id="64346690"/>
<evidence type="ECO:0000256" key="2">
    <source>
        <dbReference type="ARBA" id="ARBA00022617"/>
    </source>
</evidence>
<evidence type="ECO:0000256" key="6">
    <source>
        <dbReference type="ARBA" id="ARBA00023004"/>
    </source>
</evidence>